<feature type="compositionally biased region" description="Basic and acidic residues" evidence="1">
    <location>
        <begin position="34"/>
        <end position="54"/>
    </location>
</feature>
<sequence>MLVRKPAGLNIEQYQLCNTQGLYCFFNILKRKGKNNDDKRKNKWENQHDKFLND</sequence>
<dbReference type="EMBL" id="JAAIWN010000042">
    <property type="protein sequence ID" value="NEY82684.1"/>
    <property type="molecule type" value="Genomic_DNA"/>
</dbReference>
<evidence type="ECO:0000313" key="2">
    <source>
        <dbReference type="EMBL" id="NEY82684.1"/>
    </source>
</evidence>
<organism evidence="2 3">
    <name type="scientific">Bacillus aquiflavi</name>
    <dbReference type="NCBI Taxonomy" id="2672567"/>
    <lineage>
        <taxon>Bacteria</taxon>
        <taxon>Bacillati</taxon>
        <taxon>Bacillota</taxon>
        <taxon>Bacilli</taxon>
        <taxon>Bacillales</taxon>
        <taxon>Bacillaceae</taxon>
        <taxon>Bacillus</taxon>
    </lineage>
</organism>
<gene>
    <name evidence="2" type="ORF">G4D64_14505</name>
</gene>
<keyword evidence="3" id="KW-1185">Reference proteome</keyword>
<dbReference type="RefSeq" id="WP_220185453.1">
    <property type="nucleotide sequence ID" value="NZ_JACEIO010000041.1"/>
</dbReference>
<dbReference type="Proteomes" id="UP000472971">
    <property type="component" value="Unassembled WGS sequence"/>
</dbReference>
<proteinExistence type="predicted"/>
<evidence type="ECO:0000256" key="1">
    <source>
        <dbReference type="SAM" id="MobiDB-lite"/>
    </source>
</evidence>
<protein>
    <submittedName>
        <fullName evidence="2">Uncharacterized protein</fullName>
    </submittedName>
</protein>
<dbReference type="AlphaFoldDB" id="A0A6B3W5H3"/>
<evidence type="ECO:0000313" key="3">
    <source>
        <dbReference type="Proteomes" id="UP000472971"/>
    </source>
</evidence>
<accession>A0A6B3W5H3</accession>
<name>A0A6B3W5H3_9BACI</name>
<reference evidence="2 3" key="1">
    <citation type="submission" date="2020-02" db="EMBL/GenBank/DDBJ databases">
        <title>Bacillus aquiflavi sp. nov., isolated from yellow water of strong flavor Chinese baijiu in Yibin region of China.</title>
        <authorList>
            <person name="Xie J."/>
        </authorList>
    </citation>
    <scope>NUCLEOTIDE SEQUENCE [LARGE SCALE GENOMIC DNA]</scope>
    <source>
        <strain evidence="2 3">3H-10</strain>
    </source>
</reference>
<comment type="caution">
    <text evidence="2">The sequence shown here is derived from an EMBL/GenBank/DDBJ whole genome shotgun (WGS) entry which is preliminary data.</text>
</comment>
<feature type="region of interest" description="Disordered" evidence="1">
    <location>
        <begin position="33"/>
        <end position="54"/>
    </location>
</feature>